<name>A0A9W6WDW9_9ACTN</name>
<dbReference type="AlphaFoldDB" id="A0A9W6WDW9"/>
<keyword evidence="1" id="KW-1133">Transmembrane helix</keyword>
<dbReference type="EMBL" id="BSTX01000005">
    <property type="protein sequence ID" value="GLZ81275.1"/>
    <property type="molecule type" value="Genomic_DNA"/>
</dbReference>
<comment type="caution">
    <text evidence="2">The sequence shown here is derived from an EMBL/GenBank/DDBJ whole genome shotgun (WGS) entry which is preliminary data.</text>
</comment>
<protein>
    <submittedName>
        <fullName evidence="2">Uncharacterized protein</fullName>
    </submittedName>
</protein>
<dbReference type="Proteomes" id="UP001165079">
    <property type="component" value="Unassembled WGS sequence"/>
</dbReference>
<organism evidence="2 3">
    <name type="scientific">Actinorhabdospora filicis</name>
    <dbReference type="NCBI Taxonomy" id="1785913"/>
    <lineage>
        <taxon>Bacteria</taxon>
        <taxon>Bacillati</taxon>
        <taxon>Actinomycetota</taxon>
        <taxon>Actinomycetes</taxon>
        <taxon>Micromonosporales</taxon>
        <taxon>Micromonosporaceae</taxon>
        <taxon>Actinorhabdospora</taxon>
    </lineage>
</organism>
<sequence length="58" mass="6205">MDRKTSGKILVALSIVYGVSVAALAYFDVTWMGGFAVVGALAMGALWALWGVFVRPRD</sequence>
<feature type="transmembrane region" description="Helical" evidence="1">
    <location>
        <begin position="9"/>
        <end position="27"/>
    </location>
</feature>
<gene>
    <name evidence="2" type="ORF">Afil01_60820</name>
</gene>
<evidence type="ECO:0000313" key="2">
    <source>
        <dbReference type="EMBL" id="GLZ81275.1"/>
    </source>
</evidence>
<keyword evidence="1" id="KW-0472">Membrane</keyword>
<keyword evidence="3" id="KW-1185">Reference proteome</keyword>
<dbReference type="RefSeq" id="WP_285666718.1">
    <property type="nucleotide sequence ID" value="NZ_BSTX01000005.1"/>
</dbReference>
<reference evidence="2" key="1">
    <citation type="submission" date="2023-03" db="EMBL/GenBank/DDBJ databases">
        <title>Actinorhabdospora filicis NBRC 111898.</title>
        <authorList>
            <person name="Ichikawa N."/>
            <person name="Sato H."/>
            <person name="Tonouchi N."/>
        </authorList>
    </citation>
    <scope>NUCLEOTIDE SEQUENCE</scope>
    <source>
        <strain evidence="2">NBRC 111898</strain>
    </source>
</reference>
<evidence type="ECO:0000256" key="1">
    <source>
        <dbReference type="SAM" id="Phobius"/>
    </source>
</evidence>
<proteinExistence type="predicted"/>
<accession>A0A9W6WDW9</accession>
<feature type="transmembrane region" description="Helical" evidence="1">
    <location>
        <begin position="33"/>
        <end position="54"/>
    </location>
</feature>
<evidence type="ECO:0000313" key="3">
    <source>
        <dbReference type="Proteomes" id="UP001165079"/>
    </source>
</evidence>
<keyword evidence="1" id="KW-0812">Transmembrane</keyword>